<gene>
    <name evidence="1" type="ORF">G5B37_02760</name>
</gene>
<dbReference type="EMBL" id="CP049057">
    <property type="protein sequence ID" value="QIE58514.1"/>
    <property type="molecule type" value="Genomic_DNA"/>
</dbReference>
<dbReference type="SUPFAM" id="SSF53254">
    <property type="entry name" value="Phosphoglycerate mutase-like"/>
    <property type="match status" value="1"/>
</dbReference>
<name>A0A6G6GJ22_9FLAO</name>
<evidence type="ECO:0000313" key="1">
    <source>
        <dbReference type="EMBL" id="QIE58514.1"/>
    </source>
</evidence>
<evidence type="ECO:0000313" key="2">
    <source>
        <dbReference type="Proteomes" id="UP000505306"/>
    </source>
</evidence>
<dbReference type="RefSeq" id="WP_164678521.1">
    <property type="nucleotide sequence ID" value="NZ_CP049057.1"/>
</dbReference>
<dbReference type="CDD" id="cd07040">
    <property type="entry name" value="HP"/>
    <property type="match status" value="1"/>
</dbReference>
<organism evidence="1 2">
    <name type="scientific">Rasiella rasia</name>
    <dbReference type="NCBI Taxonomy" id="2744027"/>
    <lineage>
        <taxon>Bacteria</taxon>
        <taxon>Pseudomonadati</taxon>
        <taxon>Bacteroidota</taxon>
        <taxon>Flavobacteriia</taxon>
        <taxon>Flavobacteriales</taxon>
        <taxon>Flavobacteriaceae</taxon>
        <taxon>Rasiella</taxon>
    </lineage>
</organism>
<dbReference type="AlphaFoldDB" id="A0A6G6GJ22"/>
<sequence length="162" mass="18264">MKTLYMARHAKSSWKHDVIDHQRPLKGRGTRDAALVSAYVAENHLAPEIMISSDATRALTTAKFFKGAFEVSDEDFITNNQLYDFSGQNVMSTIKNIDDTYSRAMIVGHNHAFTSIANMLGNQYIDNVPTCGFVIIEFEEDAWNDISTGKTVTMVFPRHLKQ</sequence>
<accession>A0A6G6GJ22</accession>
<dbReference type="InterPro" id="IPR013078">
    <property type="entry name" value="His_Pase_superF_clade-1"/>
</dbReference>
<dbReference type="KEGG" id="mgel:G5B37_02760"/>
<dbReference type="Gene3D" id="3.40.50.1240">
    <property type="entry name" value="Phosphoglycerate mutase-like"/>
    <property type="match status" value="1"/>
</dbReference>
<reference evidence="1 2" key="1">
    <citation type="submission" date="2020-02" db="EMBL/GenBank/DDBJ databases">
        <title>Complete genome sequence of Flavobacteriaceae bacterium.</title>
        <authorList>
            <person name="Kim S.-J."/>
            <person name="Kim Y.-S."/>
            <person name="Kim K.-H."/>
        </authorList>
    </citation>
    <scope>NUCLEOTIDE SEQUENCE [LARGE SCALE GENOMIC DNA]</scope>
    <source>
        <strain evidence="1 2">RR4-40</strain>
    </source>
</reference>
<dbReference type="InterPro" id="IPR029033">
    <property type="entry name" value="His_PPase_superfam"/>
</dbReference>
<dbReference type="Proteomes" id="UP000505306">
    <property type="component" value="Chromosome"/>
</dbReference>
<dbReference type="PANTHER" id="PTHR47623:SF1">
    <property type="entry name" value="OS09G0287300 PROTEIN"/>
    <property type="match status" value="1"/>
</dbReference>
<proteinExistence type="predicted"/>
<dbReference type="Pfam" id="PF00300">
    <property type="entry name" value="His_Phos_1"/>
    <property type="match status" value="1"/>
</dbReference>
<protein>
    <submittedName>
        <fullName evidence="1">Histidine phosphatase family protein</fullName>
    </submittedName>
</protein>
<keyword evidence="2" id="KW-1185">Reference proteome</keyword>
<dbReference type="PANTHER" id="PTHR47623">
    <property type="entry name" value="OS09G0287300 PROTEIN"/>
    <property type="match status" value="1"/>
</dbReference>